<organism evidence="2 3">
    <name type="scientific">Candidatus Doudnabacteria bacterium RIFCSPHIGHO2_12_FULL_48_16</name>
    <dbReference type="NCBI Taxonomy" id="1817838"/>
    <lineage>
        <taxon>Bacteria</taxon>
        <taxon>Candidatus Doudnaibacteriota</taxon>
    </lineage>
</organism>
<proteinExistence type="predicted"/>
<dbReference type="AlphaFoldDB" id="A0A1F5PIS2"/>
<sequence>MTKPALTTSKMPGETEQQYTAWLLYCEAGSLRKTEGLWNRVGQTLGEAGVEFADRLGKKPSDTTLETWSKKYRWVERKDLKLTEDLEGLRKKAQEIKQKKVFVIGEVFWEKLQALKKQIKKGEGATVDEIKKLWEMFRTEMGESLGKHELSINEDEQKPPTPEQEELGQAIDETIKAFYGRKGKAKK</sequence>
<comment type="caution">
    <text evidence="2">The sequence shown here is derived from an EMBL/GenBank/DDBJ whole genome shotgun (WGS) entry which is preliminary data.</text>
</comment>
<dbReference type="EMBL" id="MFEY01000008">
    <property type="protein sequence ID" value="OGE89826.1"/>
    <property type="molecule type" value="Genomic_DNA"/>
</dbReference>
<dbReference type="Proteomes" id="UP000177682">
    <property type="component" value="Unassembled WGS sequence"/>
</dbReference>
<protein>
    <submittedName>
        <fullName evidence="2">Uncharacterized protein</fullName>
    </submittedName>
</protein>
<evidence type="ECO:0000313" key="2">
    <source>
        <dbReference type="EMBL" id="OGE89826.1"/>
    </source>
</evidence>
<feature type="compositionally biased region" description="Basic and acidic residues" evidence="1">
    <location>
        <begin position="145"/>
        <end position="158"/>
    </location>
</feature>
<feature type="region of interest" description="Disordered" evidence="1">
    <location>
        <begin position="145"/>
        <end position="169"/>
    </location>
</feature>
<accession>A0A1F5PIS2</accession>
<evidence type="ECO:0000313" key="3">
    <source>
        <dbReference type="Proteomes" id="UP000177682"/>
    </source>
</evidence>
<reference evidence="2 3" key="1">
    <citation type="journal article" date="2016" name="Nat. Commun.">
        <title>Thousands of microbial genomes shed light on interconnected biogeochemical processes in an aquifer system.</title>
        <authorList>
            <person name="Anantharaman K."/>
            <person name="Brown C.T."/>
            <person name="Hug L.A."/>
            <person name="Sharon I."/>
            <person name="Castelle C.J."/>
            <person name="Probst A.J."/>
            <person name="Thomas B.C."/>
            <person name="Singh A."/>
            <person name="Wilkins M.J."/>
            <person name="Karaoz U."/>
            <person name="Brodie E.L."/>
            <person name="Williams K.H."/>
            <person name="Hubbard S.S."/>
            <person name="Banfield J.F."/>
        </authorList>
    </citation>
    <scope>NUCLEOTIDE SEQUENCE [LARGE SCALE GENOMIC DNA]</scope>
</reference>
<evidence type="ECO:0000256" key="1">
    <source>
        <dbReference type="SAM" id="MobiDB-lite"/>
    </source>
</evidence>
<name>A0A1F5PIS2_9BACT</name>
<gene>
    <name evidence="2" type="ORF">A3E29_00360</name>
</gene>